<dbReference type="Proteomes" id="UP001189429">
    <property type="component" value="Unassembled WGS sequence"/>
</dbReference>
<reference evidence="2" key="1">
    <citation type="submission" date="2023-10" db="EMBL/GenBank/DDBJ databases">
        <authorList>
            <person name="Chen Y."/>
            <person name="Shah S."/>
            <person name="Dougan E. K."/>
            <person name="Thang M."/>
            <person name="Chan C."/>
        </authorList>
    </citation>
    <scope>NUCLEOTIDE SEQUENCE [LARGE SCALE GENOMIC DNA]</scope>
</reference>
<organism evidence="2 3">
    <name type="scientific">Prorocentrum cordatum</name>
    <dbReference type="NCBI Taxonomy" id="2364126"/>
    <lineage>
        <taxon>Eukaryota</taxon>
        <taxon>Sar</taxon>
        <taxon>Alveolata</taxon>
        <taxon>Dinophyceae</taxon>
        <taxon>Prorocentrales</taxon>
        <taxon>Prorocentraceae</taxon>
        <taxon>Prorocentrum</taxon>
    </lineage>
</organism>
<keyword evidence="1" id="KW-0732">Signal</keyword>
<gene>
    <name evidence="2" type="ORF">PCOR1329_LOCUS43087</name>
</gene>
<accession>A0ABN9TWV6</accession>
<comment type="caution">
    <text evidence="2">The sequence shown here is derived from an EMBL/GenBank/DDBJ whole genome shotgun (WGS) entry which is preliminary data.</text>
</comment>
<evidence type="ECO:0008006" key="4">
    <source>
        <dbReference type="Google" id="ProtNLM"/>
    </source>
</evidence>
<keyword evidence="3" id="KW-1185">Reference proteome</keyword>
<proteinExistence type="predicted"/>
<feature type="chain" id="PRO_5045430417" description="Secreted protein" evidence="1">
    <location>
        <begin position="19"/>
        <end position="202"/>
    </location>
</feature>
<sequence>MSRWLLCWTVLVALDVEGDMLGNHAIVVTDSRCCSYGGCLSDDWYIGCMASEALCCIEVEFCCKSLCYVCCTIRNDSPTAYFASQAQVCCNFGVGAISCDEEMSHIFGTCDIFCYPVAFWLLFLGFDPIFHRAGFGACEKGDMVYTTRGRIGASSLTMLVWATVPGIEPQAQAGCRVGASAIPCGVMPCKFSTCGFICYPRA</sequence>
<protein>
    <recommendedName>
        <fullName evidence="4">Secreted protein</fullName>
    </recommendedName>
</protein>
<evidence type="ECO:0000256" key="1">
    <source>
        <dbReference type="SAM" id="SignalP"/>
    </source>
</evidence>
<evidence type="ECO:0000313" key="3">
    <source>
        <dbReference type="Proteomes" id="UP001189429"/>
    </source>
</evidence>
<evidence type="ECO:0000313" key="2">
    <source>
        <dbReference type="EMBL" id="CAK0850784.1"/>
    </source>
</evidence>
<name>A0ABN9TWV6_9DINO</name>
<dbReference type="EMBL" id="CAUYUJ010015175">
    <property type="protein sequence ID" value="CAK0850784.1"/>
    <property type="molecule type" value="Genomic_DNA"/>
</dbReference>
<feature type="signal peptide" evidence="1">
    <location>
        <begin position="1"/>
        <end position="18"/>
    </location>
</feature>